<gene>
    <name evidence="2" type="ORF">SAMN02745199_1116</name>
</gene>
<dbReference type="RefSeq" id="WP_073073076.1">
    <property type="nucleotide sequence ID" value="NZ_FQXN01000004.1"/>
</dbReference>
<dbReference type="STRING" id="1123380.SAMN02745199_1116"/>
<dbReference type="EMBL" id="FQXN01000004">
    <property type="protein sequence ID" value="SHH44587.1"/>
    <property type="molecule type" value="Genomic_DNA"/>
</dbReference>
<evidence type="ECO:0000313" key="3">
    <source>
        <dbReference type="Proteomes" id="UP000242592"/>
    </source>
</evidence>
<sequence length="66" mass="7410">MKIVSNIFFISAVVFLSGALIFFEIGMRAMRRQLEIKEKKSTKIAIRFLITSVLLFGISGLLAIFA</sequence>
<keyword evidence="1" id="KW-1133">Transmembrane helix</keyword>
<dbReference type="Proteomes" id="UP000242592">
    <property type="component" value="Unassembled WGS sequence"/>
</dbReference>
<reference evidence="3" key="1">
    <citation type="submission" date="2016-11" db="EMBL/GenBank/DDBJ databases">
        <authorList>
            <person name="Varghese N."/>
            <person name="Submissions S."/>
        </authorList>
    </citation>
    <scope>NUCLEOTIDE SEQUENCE [LARGE SCALE GENOMIC DNA]</scope>
    <source>
        <strain evidence="3">DSM 15807</strain>
    </source>
</reference>
<evidence type="ECO:0000313" key="2">
    <source>
        <dbReference type="EMBL" id="SHH44587.1"/>
    </source>
</evidence>
<accession>A0A1M5T1H8</accession>
<dbReference type="AlphaFoldDB" id="A0A1M5T1H8"/>
<keyword evidence="3" id="KW-1185">Reference proteome</keyword>
<evidence type="ECO:0000256" key="1">
    <source>
        <dbReference type="SAM" id="Phobius"/>
    </source>
</evidence>
<feature type="transmembrane region" description="Helical" evidence="1">
    <location>
        <begin position="6"/>
        <end position="23"/>
    </location>
</feature>
<keyword evidence="1" id="KW-0812">Transmembrane</keyword>
<name>A0A1M5T1H8_9BACT</name>
<dbReference type="OrthoDB" id="49101at2"/>
<proteinExistence type="predicted"/>
<feature type="transmembrane region" description="Helical" evidence="1">
    <location>
        <begin position="44"/>
        <end position="65"/>
    </location>
</feature>
<organism evidence="2 3">
    <name type="scientific">Thermosipho atlanticus DSM 15807</name>
    <dbReference type="NCBI Taxonomy" id="1123380"/>
    <lineage>
        <taxon>Bacteria</taxon>
        <taxon>Thermotogati</taxon>
        <taxon>Thermotogota</taxon>
        <taxon>Thermotogae</taxon>
        <taxon>Thermotogales</taxon>
        <taxon>Fervidobacteriaceae</taxon>
        <taxon>Thermosipho</taxon>
    </lineage>
</organism>
<keyword evidence="1" id="KW-0472">Membrane</keyword>
<protein>
    <submittedName>
        <fullName evidence="2">Uncharacterized protein</fullName>
    </submittedName>
</protein>